<evidence type="ECO:0000256" key="3">
    <source>
        <dbReference type="ARBA" id="ARBA00022729"/>
    </source>
</evidence>
<dbReference type="PANTHER" id="PTHR34933:SF1">
    <property type="entry name" value="FLAGELLAR L-RING PROTEIN"/>
    <property type="match status" value="1"/>
</dbReference>
<proteinExistence type="inferred from homology"/>
<reference evidence="7" key="1">
    <citation type="submission" date="2018-06" db="EMBL/GenBank/DDBJ databases">
        <authorList>
            <person name="Zhirakovskaya E."/>
        </authorList>
    </citation>
    <scope>NUCLEOTIDE SEQUENCE</scope>
</reference>
<dbReference type="PRINTS" id="PR01008">
    <property type="entry name" value="FLGLRINGFLGH"/>
</dbReference>
<keyword evidence="6" id="KW-0998">Cell outer membrane</keyword>
<keyword evidence="3" id="KW-0732">Signal</keyword>
<sequence>MIKSSLIKYSLLVVLFQSLFACVTTPQELHDFEPIVRPVAPKPLTYNNGSIYQQRSISLFEDPKPYRIGDILTVLLQESTSASKSAETSTKKEDDISIATPTIFGSTPTFKGNSLFDMNIVPEREFTGEADSTQSNSLTGEITVTVVDILPNDNLVVQGEKWFILNQGKEYIRIAGVVRPLDVTPENTIQSSKLADAQISYSGEGFLADANNQGWFSQFLNGKWWPF</sequence>
<dbReference type="GO" id="GO:0009427">
    <property type="term" value="C:bacterial-type flagellum basal body, distal rod, L ring"/>
    <property type="evidence" value="ECO:0007669"/>
    <property type="project" value="InterPro"/>
</dbReference>
<dbReference type="GO" id="GO:0071973">
    <property type="term" value="P:bacterial-type flagellum-dependent cell motility"/>
    <property type="evidence" value="ECO:0007669"/>
    <property type="project" value="InterPro"/>
</dbReference>
<evidence type="ECO:0000256" key="5">
    <source>
        <dbReference type="ARBA" id="ARBA00023143"/>
    </source>
</evidence>
<keyword evidence="7" id="KW-0282">Flagellum</keyword>
<organism evidence="7">
    <name type="scientific">hydrothermal vent metagenome</name>
    <dbReference type="NCBI Taxonomy" id="652676"/>
    <lineage>
        <taxon>unclassified sequences</taxon>
        <taxon>metagenomes</taxon>
        <taxon>ecological metagenomes</taxon>
    </lineage>
</organism>
<name>A0A3B0XH84_9ZZZZ</name>
<evidence type="ECO:0000256" key="1">
    <source>
        <dbReference type="ARBA" id="ARBA00004365"/>
    </source>
</evidence>
<evidence type="ECO:0000256" key="2">
    <source>
        <dbReference type="ARBA" id="ARBA00004442"/>
    </source>
</evidence>
<keyword evidence="7" id="KW-0969">Cilium</keyword>
<gene>
    <name evidence="7" type="ORF">MNBD_GAMMA11-2154</name>
</gene>
<dbReference type="Pfam" id="PF02107">
    <property type="entry name" value="FlgH"/>
    <property type="match status" value="1"/>
</dbReference>
<dbReference type="InterPro" id="IPR000527">
    <property type="entry name" value="Flag_Lring"/>
</dbReference>
<dbReference type="GO" id="GO:0003774">
    <property type="term" value="F:cytoskeletal motor activity"/>
    <property type="evidence" value="ECO:0007669"/>
    <property type="project" value="InterPro"/>
</dbReference>
<comment type="subcellular location">
    <subcellularLocation>
        <location evidence="1">Bacterial flagellum</location>
    </subcellularLocation>
    <subcellularLocation>
        <location evidence="2">Cell outer membrane</location>
    </subcellularLocation>
</comment>
<keyword evidence="7" id="KW-0966">Cell projection</keyword>
<dbReference type="EMBL" id="UOFG01000217">
    <property type="protein sequence ID" value="VAW63970.1"/>
    <property type="molecule type" value="Genomic_DNA"/>
</dbReference>
<dbReference type="PROSITE" id="PS51257">
    <property type="entry name" value="PROKAR_LIPOPROTEIN"/>
    <property type="match status" value="1"/>
</dbReference>
<protein>
    <submittedName>
        <fullName evidence="7">Flagellar L-ring protein FlgH</fullName>
    </submittedName>
</protein>
<evidence type="ECO:0000313" key="7">
    <source>
        <dbReference type="EMBL" id="VAW63970.1"/>
    </source>
</evidence>
<evidence type="ECO:0000256" key="4">
    <source>
        <dbReference type="ARBA" id="ARBA00023136"/>
    </source>
</evidence>
<dbReference type="HAMAP" id="MF_00415">
    <property type="entry name" value="FlgH"/>
    <property type="match status" value="1"/>
</dbReference>
<dbReference type="PANTHER" id="PTHR34933">
    <property type="entry name" value="FLAGELLAR L-RING PROTEIN"/>
    <property type="match status" value="1"/>
</dbReference>
<dbReference type="AlphaFoldDB" id="A0A3B0XH84"/>
<keyword evidence="4" id="KW-0472">Membrane</keyword>
<evidence type="ECO:0000256" key="6">
    <source>
        <dbReference type="ARBA" id="ARBA00023237"/>
    </source>
</evidence>
<dbReference type="GO" id="GO:0009279">
    <property type="term" value="C:cell outer membrane"/>
    <property type="evidence" value="ECO:0007669"/>
    <property type="project" value="UniProtKB-SubCell"/>
</dbReference>
<accession>A0A3B0XH84</accession>
<keyword evidence="5" id="KW-0975">Bacterial flagellum</keyword>